<accession>A0A1B5L2R9</accession>
<dbReference type="InterPro" id="IPR003960">
    <property type="entry name" value="ATPase_AAA_CS"/>
</dbReference>
<feature type="domain" description="AAA+ ATPase" evidence="6">
    <location>
        <begin position="230"/>
        <end position="368"/>
    </location>
</feature>
<evidence type="ECO:0000256" key="5">
    <source>
        <dbReference type="SAM" id="MobiDB-lite"/>
    </source>
</evidence>
<keyword evidence="3" id="KW-0547">Nucleotide-binding</keyword>
<feature type="compositionally biased region" description="Acidic residues" evidence="5">
    <location>
        <begin position="78"/>
        <end position="90"/>
    </location>
</feature>
<dbReference type="GO" id="GO:1990275">
    <property type="term" value="F:preribosome binding"/>
    <property type="evidence" value="ECO:0007669"/>
    <property type="project" value="TreeGrafter"/>
</dbReference>
<dbReference type="Pfam" id="PF17862">
    <property type="entry name" value="AAA_lid_3"/>
    <property type="match status" value="2"/>
</dbReference>
<dbReference type="Gene3D" id="1.10.8.60">
    <property type="match status" value="2"/>
</dbReference>
<dbReference type="InterPro" id="IPR050168">
    <property type="entry name" value="AAA_ATPase_domain"/>
</dbReference>
<feature type="compositionally biased region" description="Polar residues" evidence="5">
    <location>
        <begin position="113"/>
        <end position="125"/>
    </location>
</feature>
<sequence length="756" mass="83860">MAPGLARPRLTLRSRVERDVYTVLKQLEAASGDGRPFKTVGAAYDAIQHSNSSLKRQKKRPLEDAIDRVLLFRKQEADDSSDSEAALDEAEPTRQADGRFLLNRQMTKLWHQPSPSSAEATSMEPSPSKKRRVQEEADEVCKEPRTVDTTVNGNISEGAATSAASKKQQQQQQQQQQQPKKAQKPSRFSLENLDEQLPLAGLGDVYDVLLNIAQAALKFGDYYQKHLVDRRLAITVAGPNKMGKKMMVRNLASTLAVPLVSLKDCFLDADKMEKNVVEAFDAAIAQAPSVVFIENVDHHMSAPGSPQHNEHHSRAVRILVSQMERLRRMRDDNVNVLAIATTSKLSNVDPALFDTDLFEETLEVKIPDYEARKDVLRAVTARWTLGQDVDVDEIARITHGYVPGELFRIATEAVDAAIRRLGEGEDTELTGSARDAAIRARDRQVLSKNYTRLQPRAAASMDDFVHVIKKFTPSLRREGFTVIPDVTWGQVGALDAARQQLHRSIIGPIKRPEMYARWGLTQNAGVLLWGPPGCGKTLVAQAVANDANASFILINGPELLNKYVGESERAVRELFSRARSSKPCILFFDEIDSIVPPRANSSTESGARVVNALLTELDGAQDRSGVYVIGTTNRPEMIDEAILRPGRLGNQIFIDLPTPLERVDILRAIYRTRVQGPSATAMEQLAGIAQDARCDNFSGADLSALHTKAAETAMERWMRDETTSEEITGADWEYALQHTRASVKDPDSYRARNLML</sequence>
<keyword evidence="2" id="KW-0677">Repeat</keyword>
<dbReference type="InterPro" id="IPR003959">
    <property type="entry name" value="ATPase_AAA_core"/>
</dbReference>
<dbReference type="Proteomes" id="UP000054053">
    <property type="component" value="Unassembled WGS sequence"/>
</dbReference>
<dbReference type="FunFam" id="3.40.50.300:FF:000018">
    <property type="entry name" value="Cell division control 48"/>
    <property type="match status" value="1"/>
</dbReference>
<feature type="compositionally biased region" description="Low complexity" evidence="5">
    <location>
        <begin position="162"/>
        <end position="180"/>
    </location>
</feature>
<feature type="region of interest" description="Disordered" evidence="5">
    <location>
        <begin position="110"/>
        <end position="186"/>
    </location>
</feature>
<dbReference type="GO" id="GO:0003723">
    <property type="term" value="F:RNA binding"/>
    <property type="evidence" value="ECO:0007669"/>
    <property type="project" value="TreeGrafter"/>
</dbReference>
<dbReference type="PANTHER" id="PTHR23077">
    <property type="entry name" value="AAA-FAMILY ATPASE"/>
    <property type="match status" value="1"/>
</dbReference>
<evidence type="ECO:0000256" key="2">
    <source>
        <dbReference type="ARBA" id="ARBA00022737"/>
    </source>
</evidence>
<proteinExistence type="inferred from homology"/>
<evidence type="ECO:0000256" key="3">
    <source>
        <dbReference type="ARBA" id="ARBA00022741"/>
    </source>
</evidence>
<dbReference type="SMART" id="SM00382">
    <property type="entry name" value="AAA"/>
    <property type="match status" value="2"/>
</dbReference>
<comment type="caution">
    <text evidence="7">The sequence shown here is derived from an EMBL/GenBank/DDBJ whole genome shotgun (WGS) entry which is preliminary data.</text>
</comment>
<dbReference type="InterPro" id="IPR041569">
    <property type="entry name" value="AAA_lid_3"/>
</dbReference>
<dbReference type="GO" id="GO:0005524">
    <property type="term" value="F:ATP binding"/>
    <property type="evidence" value="ECO:0007669"/>
    <property type="project" value="UniProtKB-KW"/>
</dbReference>
<dbReference type="GO" id="GO:0005634">
    <property type="term" value="C:nucleus"/>
    <property type="evidence" value="ECO:0007669"/>
    <property type="project" value="TreeGrafter"/>
</dbReference>
<evidence type="ECO:0000259" key="6">
    <source>
        <dbReference type="SMART" id="SM00382"/>
    </source>
</evidence>
<feature type="compositionally biased region" description="Basic and acidic residues" evidence="5">
    <location>
        <begin position="133"/>
        <end position="146"/>
    </location>
</feature>
<organism evidence="7 8">
    <name type="scientific">Ustilaginoidea virens</name>
    <name type="common">Rice false smut fungus</name>
    <name type="synonym">Villosiclava virens</name>
    <dbReference type="NCBI Taxonomy" id="1159556"/>
    <lineage>
        <taxon>Eukaryota</taxon>
        <taxon>Fungi</taxon>
        <taxon>Dikarya</taxon>
        <taxon>Ascomycota</taxon>
        <taxon>Pezizomycotina</taxon>
        <taxon>Sordariomycetes</taxon>
        <taxon>Hypocreomycetidae</taxon>
        <taxon>Hypocreales</taxon>
        <taxon>Clavicipitaceae</taxon>
        <taxon>Ustilaginoidea</taxon>
    </lineage>
</organism>
<dbReference type="PANTHER" id="PTHR23077:SF171">
    <property type="entry name" value="NUCLEAR VALOSIN-CONTAINING PROTEIN-LIKE"/>
    <property type="match status" value="1"/>
</dbReference>
<keyword evidence="4" id="KW-0067">ATP-binding</keyword>
<feature type="domain" description="AAA+ ATPase" evidence="6">
    <location>
        <begin position="522"/>
        <end position="658"/>
    </location>
</feature>
<feature type="region of interest" description="Disordered" evidence="5">
    <location>
        <begin position="76"/>
        <end position="97"/>
    </location>
</feature>
<name>A0A1B5L2R9_USTVR</name>
<dbReference type="SUPFAM" id="SSF52540">
    <property type="entry name" value="P-loop containing nucleoside triphosphate hydrolases"/>
    <property type="match status" value="2"/>
</dbReference>
<comment type="similarity">
    <text evidence="1">Belongs to the AAA ATPase family.</text>
</comment>
<dbReference type="PROSITE" id="PS00674">
    <property type="entry name" value="AAA"/>
    <property type="match status" value="1"/>
</dbReference>
<evidence type="ECO:0000313" key="8">
    <source>
        <dbReference type="Proteomes" id="UP000054053"/>
    </source>
</evidence>
<dbReference type="GO" id="GO:0016887">
    <property type="term" value="F:ATP hydrolysis activity"/>
    <property type="evidence" value="ECO:0007669"/>
    <property type="project" value="InterPro"/>
</dbReference>
<dbReference type="InterPro" id="IPR027417">
    <property type="entry name" value="P-loop_NTPase"/>
</dbReference>
<dbReference type="EMBL" id="BBTG02000054">
    <property type="protein sequence ID" value="GAO17712.1"/>
    <property type="molecule type" value="Genomic_DNA"/>
</dbReference>
<protein>
    <recommendedName>
        <fullName evidence="6">AAA+ ATPase domain-containing protein</fullName>
    </recommendedName>
</protein>
<evidence type="ECO:0000256" key="1">
    <source>
        <dbReference type="ARBA" id="ARBA00006914"/>
    </source>
</evidence>
<dbReference type="InterPro" id="IPR003593">
    <property type="entry name" value="AAA+_ATPase"/>
</dbReference>
<evidence type="ECO:0000313" key="7">
    <source>
        <dbReference type="EMBL" id="GAO17712.1"/>
    </source>
</evidence>
<dbReference type="GO" id="GO:0042254">
    <property type="term" value="P:ribosome biogenesis"/>
    <property type="evidence" value="ECO:0007669"/>
    <property type="project" value="TreeGrafter"/>
</dbReference>
<reference evidence="8" key="1">
    <citation type="journal article" date="2016" name="Genome Announc.">
        <title>Genome sequence of Ustilaginoidea virens IPU010, a rice pathogenic fungus causing false smut.</title>
        <authorList>
            <person name="Kumagai T."/>
            <person name="Ishii T."/>
            <person name="Terai G."/>
            <person name="Umemura M."/>
            <person name="Machida M."/>
            <person name="Asai K."/>
        </authorList>
    </citation>
    <scope>NUCLEOTIDE SEQUENCE [LARGE SCALE GENOMIC DNA]</scope>
    <source>
        <strain evidence="8">IPU010</strain>
    </source>
</reference>
<gene>
    <name evidence="7" type="ORF">UVI_02058180</name>
</gene>
<dbReference type="AlphaFoldDB" id="A0A1B5L2R9"/>
<dbReference type="Pfam" id="PF00004">
    <property type="entry name" value="AAA"/>
    <property type="match status" value="2"/>
</dbReference>
<dbReference type="Gene3D" id="3.40.50.300">
    <property type="entry name" value="P-loop containing nucleotide triphosphate hydrolases"/>
    <property type="match status" value="2"/>
</dbReference>
<evidence type="ECO:0000256" key="4">
    <source>
        <dbReference type="ARBA" id="ARBA00022840"/>
    </source>
</evidence>